<keyword evidence="4" id="KW-1185">Reference proteome</keyword>
<dbReference type="AlphaFoldDB" id="A0A453QLK0"/>
<keyword evidence="1" id="KW-0812">Transmembrane</keyword>
<proteinExistence type="predicted"/>
<reference evidence="3" key="4">
    <citation type="submission" date="2019-03" db="UniProtKB">
        <authorList>
            <consortium name="EnsemblPlants"/>
        </authorList>
    </citation>
    <scope>IDENTIFICATION</scope>
</reference>
<dbReference type="Proteomes" id="UP000015105">
    <property type="component" value="Chromosome 7D"/>
</dbReference>
<dbReference type="Gramene" id="AET7Gv20224500.27">
    <property type="protein sequence ID" value="AET7Gv20224500.27"/>
    <property type="gene ID" value="AET7Gv20224500"/>
</dbReference>
<feature type="domain" description="Plant PDR ABC transporter associated" evidence="2">
    <location>
        <begin position="2"/>
        <end position="53"/>
    </location>
</feature>
<evidence type="ECO:0000313" key="3">
    <source>
        <dbReference type="EnsemblPlants" id="AET7Gv20224500.27"/>
    </source>
</evidence>
<evidence type="ECO:0000259" key="2">
    <source>
        <dbReference type="Pfam" id="PF08370"/>
    </source>
</evidence>
<evidence type="ECO:0000256" key="1">
    <source>
        <dbReference type="SAM" id="Phobius"/>
    </source>
</evidence>
<name>A0A453QLK0_AEGTS</name>
<organism evidence="3 4">
    <name type="scientific">Aegilops tauschii subsp. strangulata</name>
    <name type="common">Goatgrass</name>
    <dbReference type="NCBI Taxonomy" id="200361"/>
    <lineage>
        <taxon>Eukaryota</taxon>
        <taxon>Viridiplantae</taxon>
        <taxon>Streptophyta</taxon>
        <taxon>Embryophyta</taxon>
        <taxon>Tracheophyta</taxon>
        <taxon>Spermatophyta</taxon>
        <taxon>Magnoliopsida</taxon>
        <taxon>Liliopsida</taxon>
        <taxon>Poales</taxon>
        <taxon>Poaceae</taxon>
        <taxon>BOP clade</taxon>
        <taxon>Pooideae</taxon>
        <taxon>Triticodae</taxon>
        <taxon>Triticeae</taxon>
        <taxon>Triticinae</taxon>
        <taxon>Aegilops</taxon>
    </lineage>
</organism>
<accession>A0A453QLK0</accession>
<reference evidence="3" key="5">
    <citation type="journal article" date="2021" name="G3 (Bethesda)">
        <title>Aegilops tauschii genome assembly Aet v5.0 features greater sequence contiguity and improved annotation.</title>
        <authorList>
            <person name="Wang L."/>
            <person name="Zhu T."/>
            <person name="Rodriguez J.C."/>
            <person name="Deal K.R."/>
            <person name="Dubcovsky J."/>
            <person name="McGuire P.E."/>
            <person name="Lux T."/>
            <person name="Spannagl M."/>
            <person name="Mayer K.F.X."/>
            <person name="Baldrich P."/>
            <person name="Meyers B.C."/>
            <person name="Huo N."/>
            <person name="Gu Y.Q."/>
            <person name="Zhou H."/>
            <person name="Devos K.M."/>
            <person name="Bennetzen J.L."/>
            <person name="Unver T."/>
            <person name="Budak H."/>
            <person name="Gulick P.J."/>
            <person name="Galiba G."/>
            <person name="Kalapos B."/>
            <person name="Nelson D.R."/>
            <person name="Li P."/>
            <person name="You F.M."/>
            <person name="Luo M.C."/>
            <person name="Dvorak J."/>
        </authorList>
    </citation>
    <scope>NUCLEOTIDE SEQUENCE [LARGE SCALE GENOMIC DNA]</scope>
    <source>
        <strain evidence="3">cv. AL8/78</strain>
    </source>
</reference>
<evidence type="ECO:0000313" key="4">
    <source>
        <dbReference type="Proteomes" id="UP000015105"/>
    </source>
</evidence>
<dbReference type="EnsemblPlants" id="AET7Gv20224500.27">
    <property type="protein sequence ID" value="AET7Gv20224500.27"/>
    <property type="gene ID" value="AET7Gv20224500"/>
</dbReference>
<dbReference type="Pfam" id="PF08370">
    <property type="entry name" value="PDR_assoc"/>
    <property type="match status" value="1"/>
</dbReference>
<protein>
    <recommendedName>
        <fullName evidence="2">Plant PDR ABC transporter associated domain-containing protein</fullName>
    </recommendedName>
</protein>
<keyword evidence="1" id="KW-1133">Transmembrane helix</keyword>
<reference evidence="4" key="2">
    <citation type="journal article" date="2017" name="Nat. Plants">
        <title>The Aegilops tauschii genome reveals multiple impacts of transposons.</title>
        <authorList>
            <person name="Zhao G."/>
            <person name="Zou C."/>
            <person name="Li K."/>
            <person name="Wang K."/>
            <person name="Li T."/>
            <person name="Gao L."/>
            <person name="Zhang X."/>
            <person name="Wang H."/>
            <person name="Yang Z."/>
            <person name="Liu X."/>
            <person name="Jiang W."/>
            <person name="Mao L."/>
            <person name="Kong X."/>
            <person name="Jiao Y."/>
            <person name="Jia J."/>
        </authorList>
    </citation>
    <scope>NUCLEOTIDE SEQUENCE [LARGE SCALE GENOMIC DNA]</scope>
    <source>
        <strain evidence="4">cv. AL8/78</strain>
    </source>
</reference>
<feature type="transmembrane region" description="Helical" evidence="1">
    <location>
        <begin position="22"/>
        <end position="45"/>
    </location>
</feature>
<sequence length="137" mass="15669">IQNITIGNQILVNHGLYYSWHYYWISFGALLGSILLFYIAFGLALDYRTPTEEYHGSRPTKSLCQQQEKDYTIQNESDDQSNISKGKDINISIRINSKKYEGPIKVHASSMHSSYCSKGDYTSYASSNYIPQSELLH</sequence>
<keyword evidence="1" id="KW-0472">Membrane</keyword>
<dbReference type="InterPro" id="IPR013581">
    <property type="entry name" value="PDR_assoc"/>
</dbReference>
<reference evidence="3" key="3">
    <citation type="journal article" date="2017" name="Nature">
        <title>Genome sequence of the progenitor of the wheat D genome Aegilops tauschii.</title>
        <authorList>
            <person name="Luo M.C."/>
            <person name="Gu Y.Q."/>
            <person name="Puiu D."/>
            <person name="Wang H."/>
            <person name="Twardziok S.O."/>
            <person name="Deal K.R."/>
            <person name="Huo N."/>
            <person name="Zhu T."/>
            <person name="Wang L."/>
            <person name="Wang Y."/>
            <person name="McGuire P.E."/>
            <person name="Liu S."/>
            <person name="Long H."/>
            <person name="Ramasamy R.K."/>
            <person name="Rodriguez J.C."/>
            <person name="Van S.L."/>
            <person name="Yuan L."/>
            <person name="Wang Z."/>
            <person name="Xia Z."/>
            <person name="Xiao L."/>
            <person name="Anderson O.D."/>
            <person name="Ouyang S."/>
            <person name="Liang Y."/>
            <person name="Zimin A.V."/>
            <person name="Pertea G."/>
            <person name="Qi P."/>
            <person name="Bennetzen J.L."/>
            <person name="Dai X."/>
            <person name="Dawson M.W."/>
            <person name="Muller H.G."/>
            <person name="Kugler K."/>
            <person name="Rivarola-Duarte L."/>
            <person name="Spannagl M."/>
            <person name="Mayer K.F.X."/>
            <person name="Lu F.H."/>
            <person name="Bevan M.W."/>
            <person name="Leroy P."/>
            <person name="Li P."/>
            <person name="You F.M."/>
            <person name="Sun Q."/>
            <person name="Liu Z."/>
            <person name="Lyons E."/>
            <person name="Wicker T."/>
            <person name="Salzberg S.L."/>
            <person name="Devos K.M."/>
            <person name="Dvorak J."/>
        </authorList>
    </citation>
    <scope>NUCLEOTIDE SEQUENCE [LARGE SCALE GENOMIC DNA]</scope>
    <source>
        <strain evidence="3">cv. AL8/78</strain>
    </source>
</reference>
<reference evidence="4" key="1">
    <citation type="journal article" date="2014" name="Science">
        <title>Ancient hybridizations among the ancestral genomes of bread wheat.</title>
        <authorList>
            <consortium name="International Wheat Genome Sequencing Consortium,"/>
            <person name="Marcussen T."/>
            <person name="Sandve S.R."/>
            <person name="Heier L."/>
            <person name="Spannagl M."/>
            <person name="Pfeifer M."/>
            <person name="Jakobsen K.S."/>
            <person name="Wulff B.B."/>
            <person name="Steuernagel B."/>
            <person name="Mayer K.F."/>
            <person name="Olsen O.A."/>
        </authorList>
    </citation>
    <scope>NUCLEOTIDE SEQUENCE [LARGE SCALE GENOMIC DNA]</scope>
    <source>
        <strain evidence="4">cv. AL8/78</strain>
    </source>
</reference>